<evidence type="ECO:0000256" key="4">
    <source>
        <dbReference type="ARBA" id="ARBA00029440"/>
    </source>
</evidence>
<evidence type="ECO:0000256" key="1">
    <source>
        <dbReference type="ARBA" id="ARBA00009667"/>
    </source>
</evidence>
<comment type="similarity">
    <text evidence="1 5">Belongs to the HisA/HisF family.</text>
</comment>
<evidence type="ECO:0000256" key="2">
    <source>
        <dbReference type="ARBA" id="ARBA00022605"/>
    </source>
</evidence>
<dbReference type="GO" id="GO:0003949">
    <property type="term" value="F:1-(5-phosphoribosyl)-5-[(5-phosphoribosylamino)methylideneamino]imidazole-4-carboxamide isomerase activity"/>
    <property type="evidence" value="ECO:0007669"/>
    <property type="project" value="UniProtKB-EC"/>
</dbReference>
<gene>
    <name evidence="6" type="primary">hisA_2</name>
    <name evidence="6" type="ORF">Fuma_02697</name>
</gene>
<dbReference type="CDD" id="cd04723">
    <property type="entry name" value="HisA_HisF"/>
    <property type="match status" value="1"/>
</dbReference>
<dbReference type="InterPro" id="IPR044524">
    <property type="entry name" value="Isoase_HisA-like"/>
</dbReference>
<evidence type="ECO:0000256" key="5">
    <source>
        <dbReference type="RuleBase" id="RU003657"/>
    </source>
</evidence>
<dbReference type="STRING" id="1891926.Fuma_02697"/>
<name>A0A1P8WG78_9PLAN</name>
<dbReference type="GO" id="GO:0005737">
    <property type="term" value="C:cytoplasm"/>
    <property type="evidence" value="ECO:0007669"/>
    <property type="project" value="TreeGrafter"/>
</dbReference>
<proteinExistence type="inferred from homology"/>
<keyword evidence="3 5" id="KW-0368">Histidine biosynthesis</keyword>
<dbReference type="EC" id="5.3.1.16" evidence="6"/>
<protein>
    <submittedName>
        <fullName evidence="6">1-(5-phosphoribosyl)-5-[(5-phosphoribosylamino)methylideneamino] imidazole-4-carboxamide isomerase</fullName>
        <ecNumber evidence="6">5.3.1.16</ecNumber>
    </submittedName>
</protein>
<dbReference type="AlphaFoldDB" id="A0A1P8WG78"/>
<keyword evidence="6" id="KW-0413">Isomerase</keyword>
<comment type="pathway">
    <text evidence="4">Amino-acid biosynthesis.</text>
</comment>
<dbReference type="KEGG" id="fmr:Fuma_02697"/>
<evidence type="ECO:0000313" key="7">
    <source>
        <dbReference type="Proteomes" id="UP000187735"/>
    </source>
</evidence>
<dbReference type="Gene3D" id="3.20.20.70">
    <property type="entry name" value="Aldolase class I"/>
    <property type="match status" value="1"/>
</dbReference>
<evidence type="ECO:0000256" key="3">
    <source>
        <dbReference type="ARBA" id="ARBA00023102"/>
    </source>
</evidence>
<dbReference type="GO" id="GO:0000105">
    <property type="term" value="P:L-histidine biosynthetic process"/>
    <property type="evidence" value="ECO:0007669"/>
    <property type="project" value="UniProtKB-KW"/>
</dbReference>
<accession>A0A1P8WG78</accession>
<dbReference type="PANTHER" id="PTHR43090">
    <property type="entry name" value="1-(5-PHOSPHORIBOSYL)-5-[(5-PHOSPHORIBOSYLAMINO)METHYLIDENEAMINO] IMIDAZOLE-4-CARBOXAMIDE ISOMERASE"/>
    <property type="match status" value="1"/>
</dbReference>
<dbReference type="Proteomes" id="UP000187735">
    <property type="component" value="Chromosome"/>
</dbReference>
<dbReference type="Pfam" id="PF00977">
    <property type="entry name" value="His_biosynth"/>
    <property type="match status" value="1"/>
</dbReference>
<dbReference type="EMBL" id="CP017641">
    <property type="protein sequence ID" value="APZ93081.1"/>
    <property type="molecule type" value="Genomic_DNA"/>
</dbReference>
<reference evidence="6 7" key="1">
    <citation type="journal article" date="2016" name="Front. Microbiol.">
        <title>Fuerstia marisgermanicae gen. nov., sp. nov., an Unusual Member of the Phylum Planctomycetes from the German Wadden Sea.</title>
        <authorList>
            <person name="Kohn T."/>
            <person name="Heuer A."/>
            <person name="Jogler M."/>
            <person name="Vollmers J."/>
            <person name="Boedeker C."/>
            <person name="Bunk B."/>
            <person name="Rast P."/>
            <person name="Borchert D."/>
            <person name="Glockner I."/>
            <person name="Freese H.M."/>
            <person name="Klenk H.P."/>
            <person name="Overmann J."/>
            <person name="Kaster A.K."/>
            <person name="Rohde M."/>
            <person name="Wiegand S."/>
            <person name="Jogler C."/>
        </authorList>
    </citation>
    <scope>NUCLEOTIDE SEQUENCE [LARGE SCALE GENOMIC DNA]</scope>
    <source>
        <strain evidence="6 7">NH11</strain>
    </source>
</reference>
<organism evidence="6 7">
    <name type="scientific">Fuerstiella marisgermanici</name>
    <dbReference type="NCBI Taxonomy" id="1891926"/>
    <lineage>
        <taxon>Bacteria</taxon>
        <taxon>Pseudomonadati</taxon>
        <taxon>Planctomycetota</taxon>
        <taxon>Planctomycetia</taxon>
        <taxon>Planctomycetales</taxon>
        <taxon>Planctomycetaceae</taxon>
        <taxon>Fuerstiella</taxon>
    </lineage>
</organism>
<sequence>MQIIPVIDLKNGIVVRGVAGNRDSYRRIRSTLTESCDPSVILNLFATDFGFTRAYIADLDAIQRGQLNRCTIAELAQTNTLLLVDRGVRCADDVEELLDLGAAEVVVALETLPDAETARRLLQQFGSERLVLSLDLMNGSVLSENAAFADRPAEEVAAELLSVGFEKLIVLDLAAVGMSEGTPTLDLCRQLRSKFADVQIITGGGVRSVEDLTPIKAAGVDAALVASALHDGRLTAASIRSSSAK</sequence>
<dbReference type="PANTHER" id="PTHR43090:SF2">
    <property type="entry name" value="1-(5-PHOSPHORIBOSYL)-5-[(5-PHOSPHORIBOSYLAMINO)METHYLIDENEAMINO] IMIDAZOLE-4-CARBOXAMIDE ISOMERASE"/>
    <property type="match status" value="1"/>
</dbReference>
<dbReference type="OrthoDB" id="1796087at2"/>
<keyword evidence="7" id="KW-1185">Reference proteome</keyword>
<dbReference type="InterPro" id="IPR011060">
    <property type="entry name" value="RibuloseP-bd_barrel"/>
</dbReference>
<keyword evidence="2 5" id="KW-0028">Amino-acid biosynthesis</keyword>
<dbReference type="InterPro" id="IPR013785">
    <property type="entry name" value="Aldolase_TIM"/>
</dbReference>
<dbReference type="InterPro" id="IPR006062">
    <property type="entry name" value="His_biosynth"/>
</dbReference>
<dbReference type="GO" id="GO:0000162">
    <property type="term" value="P:L-tryptophan biosynthetic process"/>
    <property type="evidence" value="ECO:0007669"/>
    <property type="project" value="TreeGrafter"/>
</dbReference>
<evidence type="ECO:0000313" key="6">
    <source>
        <dbReference type="EMBL" id="APZ93081.1"/>
    </source>
</evidence>
<dbReference type="RefSeq" id="WP_077024605.1">
    <property type="nucleotide sequence ID" value="NZ_CP017641.1"/>
</dbReference>
<dbReference type="SUPFAM" id="SSF51366">
    <property type="entry name" value="Ribulose-phoshate binding barrel"/>
    <property type="match status" value="1"/>
</dbReference>